<feature type="compositionally biased region" description="Polar residues" evidence="7">
    <location>
        <begin position="145"/>
        <end position="167"/>
    </location>
</feature>
<dbReference type="GO" id="GO:0051455">
    <property type="term" value="P:spindle attachment to meiosis I kinetochore"/>
    <property type="evidence" value="ECO:0007669"/>
    <property type="project" value="TreeGrafter"/>
</dbReference>
<evidence type="ECO:0000256" key="3">
    <source>
        <dbReference type="ARBA" id="ARBA00023125"/>
    </source>
</evidence>
<dbReference type="Gene3D" id="2.60.120.10">
    <property type="entry name" value="Jelly Rolls"/>
    <property type="match status" value="1"/>
</dbReference>
<dbReference type="Proteomes" id="UP000242877">
    <property type="component" value="Unassembled WGS sequence"/>
</dbReference>
<dbReference type="Pfam" id="PF11699">
    <property type="entry name" value="CENP-C_C"/>
    <property type="match status" value="1"/>
</dbReference>
<feature type="region of interest" description="Disordered" evidence="7">
    <location>
        <begin position="405"/>
        <end position="454"/>
    </location>
</feature>
<feature type="compositionally biased region" description="Polar residues" evidence="7">
    <location>
        <begin position="45"/>
        <end position="63"/>
    </location>
</feature>
<name>A0A168CW56_9EURO</name>
<feature type="compositionally biased region" description="Acidic residues" evidence="7">
    <location>
        <begin position="239"/>
        <end position="249"/>
    </location>
</feature>
<organism evidence="10 11">
    <name type="scientific">Ascosphaera apis ARSEF 7405</name>
    <dbReference type="NCBI Taxonomy" id="392613"/>
    <lineage>
        <taxon>Eukaryota</taxon>
        <taxon>Fungi</taxon>
        <taxon>Dikarya</taxon>
        <taxon>Ascomycota</taxon>
        <taxon>Pezizomycotina</taxon>
        <taxon>Eurotiomycetes</taxon>
        <taxon>Eurotiomycetidae</taxon>
        <taxon>Onygenales</taxon>
        <taxon>Ascosphaeraceae</taxon>
        <taxon>Ascosphaera</taxon>
    </lineage>
</organism>
<dbReference type="InterPro" id="IPR028386">
    <property type="entry name" value="CENP-C/Mif2/cnp3"/>
</dbReference>
<feature type="compositionally biased region" description="Basic and acidic residues" evidence="7">
    <location>
        <begin position="250"/>
        <end position="262"/>
    </location>
</feature>
<dbReference type="EMBL" id="AZGZ01000002">
    <property type="protein sequence ID" value="KZZ97078.1"/>
    <property type="molecule type" value="Genomic_DNA"/>
</dbReference>
<dbReference type="GO" id="GO:0051382">
    <property type="term" value="P:kinetochore assembly"/>
    <property type="evidence" value="ECO:0007669"/>
    <property type="project" value="InterPro"/>
</dbReference>
<evidence type="ECO:0000256" key="4">
    <source>
        <dbReference type="ARBA" id="ARBA00023242"/>
    </source>
</evidence>
<feature type="region of interest" description="Disordered" evidence="7">
    <location>
        <begin position="603"/>
        <end position="635"/>
    </location>
</feature>
<feature type="compositionally biased region" description="Basic and acidic residues" evidence="7">
    <location>
        <begin position="299"/>
        <end position="309"/>
    </location>
</feature>
<protein>
    <recommendedName>
        <fullName evidence="6">CENP-C homolog</fullName>
    </recommendedName>
</protein>
<dbReference type="InterPro" id="IPR014710">
    <property type="entry name" value="RmlC-like_jellyroll"/>
</dbReference>
<dbReference type="GO" id="GO:0005634">
    <property type="term" value="C:nucleus"/>
    <property type="evidence" value="ECO:0007669"/>
    <property type="project" value="UniProtKB-SubCell"/>
</dbReference>
<evidence type="ECO:0000256" key="7">
    <source>
        <dbReference type="SAM" id="MobiDB-lite"/>
    </source>
</evidence>
<evidence type="ECO:0000256" key="2">
    <source>
        <dbReference type="ARBA" id="ARBA00010291"/>
    </source>
</evidence>
<dbReference type="InterPro" id="IPR011051">
    <property type="entry name" value="RmlC_Cupin_sf"/>
</dbReference>
<reference evidence="10 11" key="1">
    <citation type="journal article" date="2016" name="Genome Biol. Evol.">
        <title>Divergent and convergent evolution of fungal pathogenicity.</title>
        <authorList>
            <person name="Shang Y."/>
            <person name="Xiao G."/>
            <person name="Zheng P."/>
            <person name="Cen K."/>
            <person name="Zhan S."/>
            <person name="Wang C."/>
        </authorList>
    </citation>
    <scope>NUCLEOTIDE SEQUENCE [LARGE SCALE GENOMIC DNA]</scope>
    <source>
        <strain evidence="10 11">ARSEF 7405</strain>
    </source>
</reference>
<feature type="domain" description="Mif2 N-terminal" evidence="9">
    <location>
        <begin position="14"/>
        <end position="135"/>
    </location>
</feature>
<keyword evidence="4" id="KW-0539">Nucleus</keyword>
<comment type="similarity">
    <text evidence="2">Belongs to the CENP-C/MIF2 family.</text>
</comment>
<feature type="domain" description="Mif2/CENP-C cupin" evidence="8">
    <location>
        <begin position="499"/>
        <end position="583"/>
    </location>
</feature>
<keyword evidence="3" id="KW-0238">DNA-binding</keyword>
<dbReference type="VEuPathDB" id="FungiDB:AAP_00721"/>
<dbReference type="GO" id="GO:0000776">
    <property type="term" value="C:kinetochore"/>
    <property type="evidence" value="ECO:0007669"/>
    <property type="project" value="InterPro"/>
</dbReference>
<sequence>MPPRGAGRARDYDYSNLGKAGRRTGITLKEGEIDDDGMENLEGMFSSSPEPAVQNHGNATVITSEDMEIGGSSAPDPAEVLADQRQHRENYALPPRSRSPMKTFLSGSPRRTPILHSSPNARNRDVSSPIASRMAANKPYESQRKTASQSQSNLRHSHAQSTESQSDSELENLPHQQHVADFSDSDDDNDVDTGPNLTEADQANEESLYVQDHDGYEPHEEMENDDNNQGIGDGAVSSQEEEDGDDDDENANRDGVSDHEHAPSFAKRPGAEKNPRTKAPPKSRKPRSTTKKAAANQINHDEPEPENTHRSKRQKPSARTQAPGETADLPHGFTEVVEDITNRSGRNKSRSLYILKREEPRDSAQRTRSGRVSVRPLAYWRNERCVYGEGGAEIGQRFPLSTIKEVIRTEEPEPEKPQKPGKRKRTKGRSSRRHDPDESSDDDTNGHMDPWETEGGGVFYGPVKQWDNDEQKPLAEEEVMDLAYAPVAVQTHPVKDASFSFAKILSTPFLGSGFVDMPAGSSKRTKNSKKMHMVFYMIHGRIQIEIAGLQFSAGKGTVFQVPRGNDYSFRNETEKPAKLFFTQGCVVSEPATAASAGNIVSSAIPSSEAPEAEPAKADKKPAAKRGRPRKQTKGK</sequence>
<dbReference type="SUPFAM" id="SSF51182">
    <property type="entry name" value="RmlC-like cupins"/>
    <property type="match status" value="1"/>
</dbReference>
<keyword evidence="11" id="KW-1185">Reference proteome</keyword>
<evidence type="ECO:0000256" key="6">
    <source>
        <dbReference type="ARBA" id="ARBA00075033"/>
    </source>
</evidence>
<comment type="caution">
    <text evidence="10">The sequence shown here is derived from an EMBL/GenBank/DDBJ whole genome shotgun (WGS) entry which is preliminary data.</text>
</comment>
<dbReference type="InterPro" id="IPR025974">
    <property type="entry name" value="Mif2/CENP-C_cupin"/>
</dbReference>
<dbReference type="AlphaFoldDB" id="A0A168CW56"/>
<dbReference type="OrthoDB" id="1939643at2759"/>
<comment type="subcellular location">
    <subcellularLocation>
        <location evidence="1">Nucleus</location>
    </subcellularLocation>
</comment>
<evidence type="ECO:0000259" key="9">
    <source>
        <dbReference type="Pfam" id="PF15624"/>
    </source>
</evidence>
<evidence type="ECO:0000256" key="1">
    <source>
        <dbReference type="ARBA" id="ARBA00004123"/>
    </source>
</evidence>
<dbReference type="Pfam" id="PF15624">
    <property type="entry name" value="Mif2_N"/>
    <property type="match status" value="1"/>
</dbReference>
<feature type="compositionally biased region" description="Basic and acidic residues" evidence="7">
    <location>
        <begin position="405"/>
        <end position="418"/>
    </location>
</feature>
<dbReference type="PANTHER" id="PTHR16684:SF11">
    <property type="entry name" value="CENTROMERE PROTEIN C"/>
    <property type="match status" value="1"/>
</dbReference>
<feature type="region of interest" description="Disordered" evidence="7">
    <location>
        <begin position="32"/>
        <end position="375"/>
    </location>
</feature>
<feature type="compositionally biased region" description="Basic residues" evidence="7">
    <location>
        <begin position="279"/>
        <end position="290"/>
    </location>
</feature>
<evidence type="ECO:0000313" key="11">
    <source>
        <dbReference type="Proteomes" id="UP000242877"/>
    </source>
</evidence>
<dbReference type="GO" id="GO:0019237">
    <property type="term" value="F:centromeric DNA binding"/>
    <property type="evidence" value="ECO:0007669"/>
    <property type="project" value="InterPro"/>
</dbReference>
<dbReference type="InterPro" id="IPR028929">
    <property type="entry name" value="Mif2_N"/>
</dbReference>
<dbReference type="GO" id="GO:0051315">
    <property type="term" value="P:attachment of mitotic spindle microtubules to kinetochore"/>
    <property type="evidence" value="ECO:0007669"/>
    <property type="project" value="TreeGrafter"/>
</dbReference>
<dbReference type="FunFam" id="2.60.120.10:FF:000033">
    <property type="entry name" value="Centromere protein C 1"/>
    <property type="match status" value="1"/>
</dbReference>
<dbReference type="PANTHER" id="PTHR16684">
    <property type="entry name" value="CENTROMERE PROTEIN C"/>
    <property type="match status" value="1"/>
</dbReference>
<feature type="compositionally biased region" description="Basic and acidic residues" evidence="7">
    <location>
        <begin position="211"/>
        <end position="221"/>
    </location>
</feature>
<accession>A0A168CW56</accession>
<comment type="function">
    <text evidence="5">Component of the kinetochore, a multiprotein complex that assembles on centromeric DNA and attaches chromosomes to spindle microtubules, mediating chromosome segregation and sister chromatid segregation during meiosis and mitosis. Component of the inner kinetochore constitutive centromere-associated network (CCAN), which serves as a structural platform for outer kinetochore assembly.</text>
</comment>
<feature type="compositionally biased region" description="Basic and acidic residues" evidence="7">
    <location>
        <begin position="355"/>
        <end position="365"/>
    </location>
</feature>
<feature type="compositionally biased region" description="Basic residues" evidence="7">
    <location>
        <begin position="419"/>
        <end position="432"/>
    </location>
</feature>
<proteinExistence type="inferred from homology"/>
<feature type="compositionally biased region" description="Basic residues" evidence="7">
    <location>
        <begin position="622"/>
        <end position="635"/>
    </location>
</feature>
<evidence type="ECO:0000259" key="8">
    <source>
        <dbReference type="Pfam" id="PF11699"/>
    </source>
</evidence>
<evidence type="ECO:0000256" key="5">
    <source>
        <dbReference type="ARBA" id="ARBA00057947"/>
    </source>
</evidence>
<gene>
    <name evidence="10" type="ORF">AAP_00721</name>
</gene>
<evidence type="ECO:0000313" key="10">
    <source>
        <dbReference type="EMBL" id="KZZ97078.1"/>
    </source>
</evidence>